<dbReference type="PRINTS" id="PR00420">
    <property type="entry name" value="RNGMNOXGNASE"/>
</dbReference>
<dbReference type="PANTHER" id="PTHR10961:SF26">
    <property type="entry name" value="L-SACCHAROPINE OXIDASE"/>
    <property type="match status" value="1"/>
</dbReference>
<organism evidence="8 9">
    <name type="scientific">Pichia sorbitophila (strain ATCC MYA-4447 / BCRC 22081 / CBS 7064 / NBRC 10061 / NRRL Y-12695)</name>
    <name type="common">Hybrid yeast</name>
    <dbReference type="NCBI Taxonomy" id="559304"/>
    <lineage>
        <taxon>Eukaryota</taxon>
        <taxon>Fungi</taxon>
        <taxon>Dikarya</taxon>
        <taxon>Ascomycota</taxon>
        <taxon>Saccharomycotina</taxon>
        <taxon>Pichiomycetes</taxon>
        <taxon>Debaryomycetaceae</taxon>
        <taxon>Millerozyma</taxon>
    </lineage>
</organism>
<dbReference type="SUPFAM" id="SSF51905">
    <property type="entry name" value="FAD/NAD(P)-binding domain"/>
    <property type="match status" value="1"/>
</dbReference>
<keyword evidence="9" id="KW-1185">Reference proteome</keyword>
<dbReference type="OrthoDB" id="4021507at2759"/>
<evidence type="ECO:0000259" key="7">
    <source>
        <dbReference type="Pfam" id="PF01266"/>
    </source>
</evidence>
<gene>
    <name evidence="8" type="primary">Piso0_001419</name>
    <name evidence="8" type="ORF">GNLVRS01_PISO0E04668g</name>
</gene>
<keyword evidence="6" id="KW-0732">Signal</keyword>
<dbReference type="GO" id="GO:0008115">
    <property type="term" value="F:sarcosine oxidase activity"/>
    <property type="evidence" value="ECO:0007669"/>
    <property type="project" value="TreeGrafter"/>
</dbReference>
<dbReference type="InterPro" id="IPR045170">
    <property type="entry name" value="MTOX"/>
</dbReference>
<accession>G8YN44</accession>
<evidence type="ECO:0000256" key="1">
    <source>
        <dbReference type="ARBA" id="ARBA00001974"/>
    </source>
</evidence>
<evidence type="ECO:0000256" key="4">
    <source>
        <dbReference type="ARBA" id="ARBA00022827"/>
    </source>
</evidence>
<sequence length="426" mass="47636">MSVLIVGCGVMGLSTALELSKNGYKVTAIDAYAPPSPWSAANDLNKIIRTEYSDMIYTKLSVEAMDLWRNDATFKPAFNECGRVLVTPESHLARKDFEAKGIANLKKIEGQGTKIEYIKGGEGLAKKFPVFSSNKVHSDAELKWNPESGLGISFKALELAYQACVSLGVNFSFGASGEATKIITDDNKDYVITADGSRYTADKIVVSMGASTGKLIDLKQQQSATGLFLTHMQLNEEEFQKYKDMPIIFDSEMGFFFPPDPESKILKIALPGTGAHHMIKSNFRGEMTSLPRYMTEFPSDTIPVDGPEKVRNLIEKYIPELVSHQLINHKTCWIGDTSDSHYIIDKVPYLSYTYIASGDSGHVFKLLPNIGKYIVARLDNNLDQNLQQVWKWRTDLEAFDPAKTDWRVPSEDLDFADIEWVKKPEL</sequence>
<dbReference type="Gene3D" id="3.30.9.10">
    <property type="entry name" value="D-Amino Acid Oxidase, subunit A, domain 2"/>
    <property type="match status" value="1"/>
</dbReference>
<dbReference type="PANTHER" id="PTHR10961">
    <property type="entry name" value="PEROXISOMAL SARCOSINE OXIDASE"/>
    <property type="match status" value="1"/>
</dbReference>
<dbReference type="Proteomes" id="UP000005222">
    <property type="component" value="Chromosome E"/>
</dbReference>
<dbReference type="EMBL" id="FO082055">
    <property type="protein sequence ID" value="CCE79362.1"/>
    <property type="molecule type" value="Genomic_DNA"/>
</dbReference>
<dbReference type="AlphaFoldDB" id="G8YN44"/>
<dbReference type="Gene3D" id="3.50.50.60">
    <property type="entry name" value="FAD/NAD(P)-binding domain"/>
    <property type="match status" value="1"/>
</dbReference>
<dbReference type="GO" id="GO:0050660">
    <property type="term" value="F:flavin adenine dinucleotide binding"/>
    <property type="evidence" value="ECO:0007669"/>
    <property type="project" value="InterPro"/>
</dbReference>
<name>G8YN44_PICSO</name>
<keyword evidence="4" id="KW-0274">FAD</keyword>
<feature type="chain" id="PRO_5003519173" evidence="6">
    <location>
        <begin position="17"/>
        <end position="426"/>
    </location>
</feature>
<dbReference type="Pfam" id="PF01266">
    <property type="entry name" value="DAO"/>
    <property type="match status" value="1"/>
</dbReference>
<evidence type="ECO:0000313" key="9">
    <source>
        <dbReference type="Proteomes" id="UP000005222"/>
    </source>
</evidence>
<proteinExistence type="inferred from homology"/>
<dbReference type="eggNOG" id="KOG2820">
    <property type="taxonomic scope" value="Eukaryota"/>
</dbReference>
<feature type="signal peptide" evidence="6">
    <location>
        <begin position="1"/>
        <end position="16"/>
    </location>
</feature>
<dbReference type="OMA" id="QFMPLED"/>
<dbReference type="InterPro" id="IPR006076">
    <property type="entry name" value="FAD-dep_OxRdtase"/>
</dbReference>
<dbReference type="InterPro" id="IPR036188">
    <property type="entry name" value="FAD/NAD-bd_sf"/>
</dbReference>
<keyword evidence="5" id="KW-0560">Oxidoreductase</keyword>
<dbReference type="HOGENOM" id="CLU_007884_0_2_1"/>
<evidence type="ECO:0000256" key="6">
    <source>
        <dbReference type="SAM" id="SignalP"/>
    </source>
</evidence>
<reference evidence="8 9" key="1">
    <citation type="journal article" date="2012" name="G3 (Bethesda)">
        <title>Pichia sorbitophila, an interspecies yeast hybrid reveals early steps of genome resolution following polyploidization.</title>
        <authorList>
            <person name="Leh Louis V."/>
            <person name="Despons L."/>
            <person name="Friedrich A."/>
            <person name="Martin T."/>
            <person name="Durrens P."/>
            <person name="Casaregola S."/>
            <person name="Neuveglise C."/>
            <person name="Fairhead C."/>
            <person name="Marck C."/>
            <person name="Cruz J.A."/>
            <person name="Straub M.L."/>
            <person name="Kugler V."/>
            <person name="Sacerdot C."/>
            <person name="Uzunov Z."/>
            <person name="Thierry A."/>
            <person name="Weiss S."/>
            <person name="Bleykasten C."/>
            <person name="De Montigny J."/>
            <person name="Jacques N."/>
            <person name="Jung P."/>
            <person name="Lemaire M."/>
            <person name="Mallet S."/>
            <person name="Morel G."/>
            <person name="Richard G.F."/>
            <person name="Sarkar A."/>
            <person name="Savel G."/>
            <person name="Schacherer J."/>
            <person name="Seret M.L."/>
            <person name="Talla E."/>
            <person name="Samson G."/>
            <person name="Jubin C."/>
            <person name="Poulain J."/>
            <person name="Vacherie B."/>
            <person name="Barbe V."/>
            <person name="Pelletier E."/>
            <person name="Sherman D.J."/>
            <person name="Westhof E."/>
            <person name="Weissenbach J."/>
            <person name="Baret P.V."/>
            <person name="Wincker P."/>
            <person name="Gaillardin C."/>
            <person name="Dujon B."/>
            <person name="Souciet J.L."/>
        </authorList>
    </citation>
    <scope>NUCLEOTIDE SEQUENCE [LARGE SCALE GENOMIC DNA]</scope>
    <source>
        <strain evidence="9">ATCC MYA-4447 / BCRC 22081 / CBS 7064 / NBRC 10061 / NRRL Y-12695</strain>
    </source>
</reference>
<feature type="domain" description="FAD dependent oxidoreductase" evidence="7">
    <location>
        <begin position="3"/>
        <end position="376"/>
    </location>
</feature>
<evidence type="ECO:0000256" key="2">
    <source>
        <dbReference type="ARBA" id="ARBA00010989"/>
    </source>
</evidence>
<evidence type="ECO:0000256" key="5">
    <source>
        <dbReference type="ARBA" id="ARBA00023002"/>
    </source>
</evidence>
<dbReference type="GO" id="GO:0051698">
    <property type="term" value="F:saccharopine oxidase activity"/>
    <property type="evidence" value="ECO:0007669"/>
    <property type="project" value="TreeGrafter"/>
</dbReference>
<dbReference type="STRING" id="559304.G8YN44"/>
<keyword evidence="3" id="KW-0285">Flavoprotein</keyword>
<dbReference type="InParanoid" id="G8YN44"/>
<evidence type="ECO:0000256" key="3">
    <source>
        <dbReference type="ARBA" id="ARBA00022630"/>
    </source>
</evidence>
<protein>
    <submittedName>
        <fullName evidence="8">Piso0_001419 protein</fullName>
    </submittedName>
</protein>
<comment type="similarity">
    <text evidence="2">Belongs to the MSOX/MTOX family.</text>
</comment>
<comment type="cofactor">
    <cofactor evidence="1">
        <name>FAD</name>
        <dbReference type="ChEBI" id="CHEBI:57692"/>
    </cofactor>
</comment>
<evidence type="ECO:0000313" key="8">
    <source>
        <dbReference type="EMBL" id="CCE79362.1"/>
    </source>
</evidence>